<organism evidence="1 2">
    <name type="scientific">Enterobacter cloacae</name>
    <dbReference type="NCBI Taxonomy" id="550"/>
    <lineage>
        <taxon>Bacteria</taxon>
        <taxon>Pseudomonadati</taxon>
        <taxon>Pseudomonadota</taxon>
        <taxon>Gammaproteobacteria</taxon>
        <taxon>Enterobacterales</taxon>
        <taxon>Enterobacteriaceae</taxon>
        <taxon>Enterobacter</taxon>
        <taxon>Enterobacter cloacae complex</taxon>
    </lineage>
</organism>
<name>A0A377M773_ENTCL</name>
<proteinExistence type="predicted"/>
<dbReference type="Proteomes" id="UP000255106">
    <property type="component" value="Unassembled WGS sequence"/>
</dbReference>
<protein>
    <submittedName>
        <fullName evidence="1">Protein YjjB</fullName>
    </submittedName>
</protein>
<dbReference type="EMBL" id="UGJB01000004">
    <property type="protein sequence ID" value="STQ14374.1"/>
    <property type="molecule type" value="Genomic_DNA"/>
</dbReference>
<sequence length="76" mass="8199">MILLLSNFLKASSIVGALSIGLSIPGLVALPQTPARLMFVLFRCHGDNLSIPFSDDKERMWQTLAANSLSTVKNPA</sequence>
<evidence type="ECO:0000313" key="1">
    <source>
        <dbReference type="EMBL" id="STQ14374.1"/>
    </source>
</evidence>
<accession>A0A377M773</accession>
<dbReference type="AlphaFoldDB" id="A0A377M773"/>
<gene>
    <name evidence="1" type="primary">yjjB_2</name>
    <name evidence="1" type="ORF">NCTC10005_07231</name>
</gene>
<evidence type="ECO:0000313" key="2">
    <source>
        <dbReference type="Proteomes" id="UP000255106"/>
    </source>
</evidence>
<reference evidence="1 2" key="1">
    <citation type="submission" date="2018-06" db="EMBL/GenBank/DDBJ databases">
        <authorList>
            <consortium name="Pathogen Informatics"/>
            <person name="Doyle S."/>
        </authorList>
    </citation>
    <scope>NUCLEOTIDE SEQUENCE [LARGE SCALE GENOMIC DNA]</scope>
    <source>
        <strain evidence="1 2">NCTC10005</strain>
    </source>
</reference>